<keyword evidence="3 6" id="KW-1133">Transmembrane helix</keyword>
<keyword evidence="9" id="KW-1185">Reference proteome</keyword>
<evidence type="ECO:0000256" key="5">
    <source>
        <dbReference type="ARBA" id="ARBA00023136"/>
    </source>
</evidence>
<evidence type="ECO:0000256" key="3">
    <source>
        <dbReference type="ARBA" id="ARBA00022989"/>
    </source>
</evidence>
<sequence length="820" mass="86455">MTAGGQILVFRVWILLNIAWLLAGLHKRDFNKIPKWILEAAAEWPPGTPLGRPSALRLLAVLDGVGMAACWPLLANLVPLLLPVDRGLLLLSCVGSGHEGGTRAHAYLGASVFLWTSTHAVLCQVPMAAVSRWRALMLPGAHDGKAAANGAGLLGWLALLVLTASSLAPVRRRAFNAFILLHKLMAPAFLLLGCLHDGHVSAACACGMSLHAADLVQRWLLRRRTATAAASLRGSSLLLLHVPTPGPPGCLPGQHVWLQVPSASCWEWHPYSVADYDAHGFSLLIKGRGDWERRLLRAAASSRGEALMAAERHDSSTADGRMTVRYEGMYGTPDLRAAVLAADRLLLFAGGSGVSVMASVLRVLLQERKASSGGGGGGGPCALALVWSVAEEADMQPLAQLLRAAAARKGWSVHVYVTRQQQQQKQQQLLTSAPAGALLALPAPAGACHLQQYKAACCHDEARPPSRPQPPGPWQLHTAGSALVVAAAAAAAAGCSYYLGQWLSSRKDCEVAVPTGVTEAAADWVAAVTAAYKAQARTAPAGSCPALDAAAALLGQWDEDDGGWGGGDGGGGGRVKLRWCRLAGGVVSELCAKCDPLKPRPQAEAPWPCCSLAVCFLGARLPPLLAWLAGALAGAALASAAWRLYCWRRPRQWRQQQQQALARDDRVDEGRLRWWAAAVKVQTFYQWLSGVWGDKGTAGGYMDSELCRLLGPAAVEEAPLACGAGGGAGLVVFRGRRPDVGAYMRWAAGGGPLPLPLTAGATHAAVGGCDEEPPSAAAVCGVLVCGPESLQQDVTAQYQQQRQLLGTRSECWLHSFSFTS</sequence>
<evidence type="ECO:0000259" key="7">
    <source>
        <dbReference type="PROSITE" id="PS51384"/>
    </source>
</evidence>
<keyword evidence="2 6" id="KW-0812">Transmembrane</keyword>
<comment type="caution">
    <text evidence="8">The sequence shown here is derived from an EMBL/GenBank/DDBJ whole genome shotgun (WGS) entry which is preliminary data.</text>
</comment>
<reference evidence="8" key="1">
    <citation type="journal article" date="2020" name="bioRxiv">
        <title>Comparative genomics of Chlamydomonas.</title>
        <authorList>
            <person name="Craig R.J."/>
            <person name="Hasan A.R."/>
            <person name="Ness R.W."/>
            <person name="Keightley P.D."/>
        </authorList>
    </citation>
    <scope>NUCLEOTIDE SEQUENCE</scope>
    <source>
        <strain evidence="8">CCAP 11/173</strain>
    </source>
</reference>
<dbReference type="SUPFAM" id="SSF63380">
    <property type="entry name" value="Riboflavin synthase domain-like"/>
    <property type="match status" value="1"/>
</dbReference>
<feature type="transmembrane region" description="Helical" evidence="6">
    <location>
        <begin position="6"/>
        <end position="25"/>
    </location>
</feature>
<dbReference type="InterPro" id="IPR013130">
    <property type="entry name" value="Fe3_Rdtase_TM_dom"/>
</dbReference>
<dbReference type="GO" id="GO:0005886">
    <property type="term" value="C:plasma membrane"/>
    <property type="evidence" value="ECO:0007669"/>
    <property type="project" value="TreeGrafter"/>
</dbReference>
<dbReference type="Gene3D" id="3.40.50.80">
    <property type="entry name" value="Nucleotide-binding domain of ferredoxin-NADP reductase (FNR) module"/>
    <property type="match status" value="1"/>
</dbReference>
<gene>
    <name evidence="8" type="ORF">HYH02_013549</name>
</gene>
<dbReference type="AlphaFoldDB" id="A0A835VX11"/>
<dbReference type="InterPro" id="IPR013112">
    <property type="entry name" value="FAD-bd_8"/>
</dbReference>
<evidence type="ECO:0000256" key="4">
    <source>
        <dbReference type="ARBA" id="ARBA00023002"/>
    </source>
</evidence>
<name>A0A835VX11_9CHLO</name>
<evidence type="ECO:0000313" key="9">
    <source>
        <dbReference type="Proteomes" id="UP000613740"/>
    </source>
</evidence>
<dbReference type="InterPro" id="IPR017938">
    <property type="entry name" value="Riboflavin_synthase-like_b-brl"/>
</dbReference>
<dbReference type="Proteomes" id="UP000613740">
    <property type="component" value="Unassembled WGS sequence"/>
</dbReference>
<organism evidence="8 9">
    <name type="scientific">Chlamydomonas schloesseri</name>
    <dbReference type="NCBI Taxonomy" id="2026947"/>
    <lineage>
        <taxon>Eukaryota</taxon>
        <taxon>Viridiplantae</taxon>
        <taxon>Chlorophyta</taxon>
        <taxon>core chlorophytes</taxon>
        <taxon>Chlorophyceae</taxon>
        <taxon>CS clade</taxon>
        <taxon>Chlamydomonadales</taxon>
        <taxon>Chlamydomonadaceae</taxon>
        <taxon>Chlamydomonas</taxon>
    </lineage>
</organism>
<feature type="domain" description="FAD-binding FR-type" evidence="7">
    <location>
        <begin position="208"/>
        <end position="336"/>
    </location>
</feature>
<proteinExistence type="predicted"/>
<evidence type="ECO:0000256" key="6">
    <source>
        <dbReference type="SAM" id="Phobius"/>
    </source>
</evidence>
<dbReference type="PROSITE" id="PS51384">
    <property type="entry name" value="FAD_FR"/>
    <property type="match status" value="1"/>
</dbReference>
<dbReference type="PANTHER" id="PTHR11972:SF69">
    <property type="entry name" value="FERRIC REDUCTION OXIDASE 6-RELATED"/>
    <property type="match status" value="1"/>
</dbReference>
<dbReference type="Pfam" id="PF08030">
    <property type="entry name" value="NAD_binding_6"/>
    <property type="match status" value="1"/>
</dbReference>
<dbReference type="InterPro" id="IPR050369">
    <property type="entry name" value="RBOH/FRE"/>
</dbReference>
<accession>A0A835VX11</accession>
<dbReference type="OrthoDB" id="167398at2759"/>
<evidence type="ECO:0000256" key="2">
    <source>
        <dbReference type="ARBA" id="ARBA00022692"/>
    </source>
</evidence>
<dbReference type="InterPro" id="IPR017927">
    <property type="entry name" value="FAD-bd_FR_type"/>
</dbReference>
<feature type="transmembrane region" description="Helical" evidence="6">
    <location>
        <begin position="624"/>
        <end position="645"/>
    </location>
</feature>
<comment type="subcellular location">
    <subcellularLocation>
        <location evidence="1">Membrane</location>
        <topology evidence="1">Multi-pass membrane protein</topology>
    </subcellularLocation>
</comment>
<dbReference type="CDD" id="cd06186">
    <property type="entry name" value="NOX_Duox_like_FAD_NADP"/>
    <property type="match status" value="1"/>
</dbReference>
<dbReference type="SUPFAM" id="SSF52343">
    <property type="entry name" value="Ferredoxin reductase-like, C-terminal NADP-linked domain"/>
    <property type="match status" value="1"/>
</dbReference>
<dbReference type="PANTHER" id="PTHR11972">
    <property type="entry name" value="NADPH OXIDASE"/>
    <property type="match status" value="1"/>
</dbReference>
<dbReference type="SFLD" id="SFLDS00052">
    <property type="entry name" value="Ferric_Reductase_Domain"/>
    <property type="match status" value="1"/>
</dbReference>
<keyword evidence="5 6" id="KW-0472">Membrane</keyword>
<dbReference type="Pfam" id="PF08022">
    <property type="entry name" value="FAD_binding_8"/>
    <property type="match status" value="1"/>
</dbReference>
<dbReference type="SFLD" id="SFLDG01168">
    <property type="entry name" value="Ferric_reductase_subgroup_(FRE"/>
    <property type="match status" value="1"/>
</dbReference>
<dbReference type="EMBL" id="JAEHOD010000076">
    <property type="protein sequence ID" value="KAG2431020.1"/>
    <property type="molecule type" value="Genomic_DNA"/>
</dbReference>
<dbReference type="GO" id="GO:0016491">
    <property type="term" value="F:oxidoreductase activity"/>
    <property type="evidence" value="ECO:0007669"/>
    <property type="project" value="UniProtKB-KW"/>
</dbReference>
<evidence type="ECO:0000313" key="8">
    <source>
        <dbReference type="EMBL" id="KAG2431020.1"/>
    </source>
</evidence>
<keyword evidence="4" id="KW-0560">Oxidoreductase</keyword>
<dbReference type="InterPro" id="IPR039261">
    <property type="entry name" value="FNR_nucleotide-bd"/>
</dbReference>
<dbReference type="Pfam" id="PF01794">
    <property type="entry name" value="Ferric_reduct"/>
    <property type="match status" value="1"/>
</dbReference>
<protein>
    <recommendedName>
        <fullName evidence="7">FAD-binding FR-type domain-containing protein</fullName>
    </recommendedName>
</protein>
<evidence type="ECO:0000256" key="1">
    <source>
        <dbReference type="ARBA" id="ARBA00004141"/>
    </source>
</evidence>
<dbReference type="InterPro" id="IPR013121">
    <property type="entry name" value="Fe_red_NAD-bd_6"/>
</dbReference>